<accession>A0A133VEG4</accession>
<dbReference type="InterPro" id="IPR036390">
    <property type="entry name" value="WH_DNA-bd_sf"/>
</dbReference>
<dbReference type="AlphaFoldDB" id="A0A133VEG4"/>
<organism evidence="1 2">
    <name type="scientific">candidate division MSBL1 archaeon SCGC-AAA261O19</name>
    <dbReference type="NCBI Taxonomy" id="1698277"/>
    <lineage>
        <taxon>Archaea</taxon>
        <taxon>Methanobacteriati</taxon>
        <taxon>Methanobacteriota</taxon>
        <taxon>candidate division MSBL1</taxon>
    </lineage>
</organism>
<protein>
    <recommendedName>
        <fullName evidence="3">HTH arsR-type domain-containing protein</fullName>
    </recommendedName>
</protein>
<proteinExistence type="predicted"/>
<dbReference type="SUPFAM" id="SSF46785">
    <property type="entry name" value="Winged helix' DNA-binding domain"/>
    <property type="match status" value="1"/>
</dbReference>
<name>A0A133VEG4_9EURY</name>
<keyword evidence="2" id="KW-1185">Reference proteome</keyword>
<reference evidence="1 2" key="1">
    <citation type="journal article" date="2016" name="Sci. Rep.">
        <title>Metabolic traits of an uncultured archaeal lineage -MSBL1- from brine pools of the Red Sea.</title>
        <authorList>
            <person name="Mwirichia R."/>
            <person name="Alam I."/>
            <person name="Rashid M."/>
            <person name="Vinu M."/>
            <person name="Ba-Alawi W."/>
            <person name="Anthony Kamau A."/>
            <person name="Kamanda Ngugi D."/>
            <person name="Goker M."/>
            <person name="Klenk H.P."/>
            <person name="Bajic V."/>
            <person name="Stingl U."/>
        </authorList>
    </citation>
    <scope>NUCLEOTIDE SEQUENCE [LARGE SCALE GENOMIC DNA]</scope>
    <source>
        <strain evidence="1">SCGC-AAA261O19</strain>
    </source>
</reference>
<evidence type="ECO:0000313" key="1">
    <source>
        <dbReference type="EMBL" id="KXB04787.1"/>
    </source>
</evidence>
<dbReference type="Gene3D" id="1.10.10.10">
    <property type="entry name" value="Winged helix-like DNA-binding domain superfamily/Winged helix DNA-binding domain"/>
    <property type="match status" value="1"/>
</dbReference>
<dbReference type="EMBL" id="LHYB01000012">
    <property type="protein sequence ID" value="KXB04787.1"/>
    <property type="molecule type" value="Genomic_DNA"/>
</dbReference>
<dbReference type="InterPro" id="IPR036388">
    <property type="entry name" value="WH-like_DNA-bd_sf"/>
</dbReference>
<sequence>REEYFYFYIKSTGIAEVAKLKLQDPDKENTINFLLNSNHSSGIHRKPGEMRRLLIELISRSEGATTWELSRQLKVRPSNVLTPLHKLSDDGIVKSESNGNNLYWSINNRSERD</sequence>
<feature type="non-terminal residue" evidence="1">
    <location>
        <position position="1"/>
    </location>
</feature>
<evidence type="ECO:0008006" key="3">
    <source>
        <dbReference type="Google" id="ProtNLM"/>
    </source>
</evidence>
<evidence type="ECO:0000313" key="2">
    <source>
        <dbReference type="Proteomes" id="UP000070076"/>
    </source>
</evidence>
<comment type="caution">
    <text evidence="1">The sequence shown here is derived from an EMBL/GenBank/DDBJ whole genome shotgun (WGS) entry which is preliminary data.</text>
</comment>
<dbReference type="Proteomes" id="UP000070076">
    <property type="component" value="Unassembled WGS sequence"/>
</dbReference>
<gene>
    <name evidence="1" type="ORF">AKJ48_01470</name>
</gene>